<gene>
    <name evidence="3" type="ORF">ACFPVY_02790</name>
</gene>
<accession>A0ABW1PIW1</accession>
<comment type="caution">
    <text evidence="3">The sequence shown here is derived from an EMBL/GenBank/DDBJ whole genome shotgun (WGS) entry which is preliminary data.</text>
</comment>
<feature type="modified residue" description="4-aspartylphosphate" evidence="1">
    <location>
        <position position="56"/>
    </location>
</feature>
<name>A0ABW1PIW1_9FLAO</name>
<dbReference type="PROSITE" id="PS50110">
    <property type="entry name" value="RESPONSE_REGULATORY"/>
    <property type="match status" value="1"/>
</dbReference>
<dbReference type="SUPFAM" id="SSF52172">
    <property type="entry name" value="CheY-like"/>
    <property type="match status" value="1"/>
</dbReference>
<dbReference type="InterPro" id="IPR001789">
    <property type="entry name" value="Sig_transdc_resp-reg_receiver"/>
</dbReference>
<keyword evidence="1" id="KW-0597">Phosphoprotein</keyword>
<sequence length="144" mass="16898">MTVVLVDDDKDDRMLFEEVFSELKVKCELLLFENGSKALKQLEKSDFRVPHIIFLDLNMPIVDGLEIVEMLRRTSKYRDVPIAIYSTSSSDKDMQDTLIRGANIYIVKPNDYNRLKEVLENVMRMQWQYNSSSLSMDTFVKVYK</sequence>
<dbReference type="Proteomes" id="UP001596287">
    <property type="component" value="Unassembled WGS sequence"/>
</dbReference>
<evidence type="ECO:0000259" key="2">
    <source>
        <dbReference type="PROSITE" id="PS50110"/>
    </source>
</evidence>
<proteinExistence type="predicted"/>
<dbReference type="EMBL" id="JBHSQB010000003">
    <property type="protein sequence ID" value="MFC6095560.1"/>
    <property type="molecule type" value="Genomic_DNA"/>
</dbReference>
<dbReference type="InterPro" id="IPR011006">
    <property type="entry name" value="CheY-like_superfamily"/>
</dbReference>
<feature type="domain" description="Response regulatory" evidence="2">
    <location>
        <begin position="2"/>
        <end position="123"/>
    </location>
</feature>
<dbReference type="RefSeq" id="WP_379790194.1">
    <property type="nucleotide sequence ID" value="NZ_JBHSQB010000003.1"/>
</dbReference>
<evidence type="ECO:0000256" key="1">
    <source>
        <dbReference type="PROSITE-ProRule" id="PRU00169"/>
    </source>
</evidence>
<dbReference type="PANTHER" id="PTHR44520:SF2">
    <property type="entry name" value="RESPONSE REGULATOR RCP1"/>
    <property type="match status" value="1"/>
</dbReference>
<keyword evidence="4" id="KW-1185">Reference proteome</keyword>
<protein>
    <submittedName>
        <fullName evidence="3">Response regulator</fullName>
    </submittedName>
</protein>
<dbReference type="Pfam" id="PF00072">
    <property type="entry name" value="Response_reg"/>
    <property type="match status" value="1"/>
</dbReference>
<dbReference type="PANTHER" id="PTHR44520">
    <property type="entry name" value="RESPONSE REGULATOR RCP1-RELATED"/>
    <property type="match status" value="1"/>
</dbReference>
<evidence type="ECO:0000313" key="4">
    <source>
        <dbReference type="Proteomes" id="UP001596287"/>
    </source>
</evidence>
<dbReference type="SMART" id="SM00448">
    <property type="entry name" value="REC"/>
    <property type="match status" value="1"/>
</dbReference>
<evidence type="ECO:0000313" key="3">
    <source>
        <dbReference type="EMBL" id="MFC6095560.1"/>
    </source>
</evidence>
<organism evidence="3 4">
    <name type="scientific">Flavobacterium qiangtangense</name>
    <dbReference type="NCBI Taxonomy" id="1442595"/>
    <lineage>
        <taxon>Bacteria</taxon>
        <taxon>Pseudomonadati</taxon>
        <taxon>Bacteroidota</taxon>
        <taxon>Flavobacteriia</taxon>
        <taxon>Flavobacteriales</taxon>
        <taxon>Flavobacteriaceae</taxon>
        <taxon>Flavobacterium</taxon>
    </lineage>
</organism>
<dbReference type="Gene3D" id="3.40.50.2300">
    <property type="match status" value="1"/>
</dbReference>
<reference evidence="4" key="1">
    <citation type="journal article" date="2019" name="Int. J. Syst. Evol. Microbiol.">
        <title>The Global Catalogue of Microorganisms (GCM) 10K type strain sequencing project: providing services to taxonomists for standard genome sequencing and annotation.</title>
        <authorList>
            <consortium name="The Broad Institute Genomics Platform"/>
            <consortium name="The Broad Institute Genome Sequencing Center for Infectious Disease"/>
            <person name="Wu L."/>
            <person name="Ma J."/>
        </authorList>
    </citation>
    <scope>NUCLEOTIDE SEQUENCE [LARGE SCALE GENOMIC DNA]</scope>
    <source>
        <strain evidence="4">CCUG 49679</strain>
    </source>
</reference>
<dbReference type="InterPro" id="IPR052893">
    <property type="entry name" value="TCS_response_regulator"/>
</dbReference>